<feature type="non-terminal residue" evidence="3">
    <location>
        <position position="1"/>
    </location>
</feature>
<evidence type="ECO:0000313" key="3">
    <source>
        <dbReference type="EMBL" id="GMT30971.1"/>
    </source>
</evidence>
<sequence>SVQMLRLGKLSTAIARSVHLTIDKPTDRSSAHAEQCATVRSLIGHQAIGGVIGHPMPRDVATIVIIIDKQFVEPVSSPSVAAFQEVCKILQLKIKSIDVPDGELIEQCVKYTLCIWLEPDWCRVGDALMQSAFLYRSRNSPNDRLAKIEVAVSYTAEGEVLLSLSPSLVRVYIVEPWFISDAAALRFDPKWACCLPKLGKGKIVGVHKSLPADCPFKSWAHVRHYWGNAYGYHLPDAEPEAYYDVLFNGMKKTMIYPHYCVISGEPETAPFRLAAEAASQTISVFMATINRRRARMLGEEVRVAVSPAAAGARLAYASAAPLPVVRKARKIKYASSRHSLAPATAFKEEQEGEGEEEEEEQPAAPAAEASLHRTINNPIAKASPAATGGYGTAAAAGYGSTPAASATYKPKFGASPVKKPVSTVPTTTVPPPAPAPTVPTFAARKKNAATATAAAPAVARAKKAQTGGSSAPAPTPRRKRAGITVE</sequence>
<name>A0AAV5WGA9_9BILA</name>
<keyword evidence="4" id="KW-1185">Reference proteome</keyword>
<dbReference type="PANTHER" id="PTHR28495:SF1">
    <property type="entry name" value="GENE, 17266-RELATED"/>
    <property type="match status" value="1"/>
</dbReference>
<dbReference type="EMBL" id="BTSY01000005">
    <property type="protein sequence ID" value="GMT30971.1"/>
    <property type="molecule type" value="Genomic_DNA"/>
</dbReference>
<feature type="compositionally biased region" description="Basic residues" evidence="1">
    <location>
        <begin position="476"/>
        <end position="486"/>
    </location>
</feature>
<feature type="compositionally biased region" description="Low complexity" evidence="1">
    <location>
        <begin position="415"/>
        <end position="427"/>
    </location>
</feature>
<evidence type="ECO:0000313" key="4">
    <source>
        <dbReference type="Proteomes" id="UP001432322"/>
    </source>
</evidence>
<feature type="compositionally biased region" description="Acidic residues" evidence="1">
    <location>
        <begin position="350"/>
        <end position="361"/>
    </location>
</feature>
<feature type="region of interest" description="Disordered" evidence="1">
    <location>
        <begin position="342"/>
        <end position="368"/>
    </location>
</feature>
<feature type="region of interest" description="Disordered" evidence="1">
    <location>
        <begin position="452"/>
        <end position="486"/>
    </location>
</feature>
<feature type="region of interest" description="Disordered" evidence="1">
    <location>
        <begin position="415"/>
        <end position="439"/>
    </location>
</feature>
<reference evidence="3" key="1">
    <citation type="submission" date="2023-10" db="EMBL/GenBank/DDBJ databases">
        <title>Genome assembly of Pristionchus species.</title>
        <authorList>
            <person name="Yoshida K."/>
            <person name="Sommer R.J."/>
        </authorList>
    </citation>
    <scope>NUCLEOTIDE SEQUENCE</scope>
    <source>
        <strain evidence="3">RS5133</strain>
    </source>
</reference>
<gene>
    <name evidence="3" type="ORF">PFISCL1PPCAC_22268</name>
</gene>
<organism evidence="3 4">
    <name type="scientific">Pristionchus fissidentatus</name>
    <dbReference type="NCBI Taxonomy" id="1538716"/>
    <lineage>
        <taxon>Eukaryota</taxon>
        <taxon>Metazoa</taxon>
        <taxon>Ecdysozoa</taxon>
        <taxon>Nematoda</taxon>
        <taxon>Chromadorea</taxon>
        <taxon>Rhabditida</taxon>
        <taxon>Rhabditina</taxon>
        <taxon>Diplogasteromorpha</taxon>
        <taxon>Diplogasteroidea</taxon>
        <taxon>Neodiplogasteridae</taxon>
        <taxon>Pristionchus</taxon>
    </lineage>
</organism>
<feature type="compositionally biased region" description="Pro residues" evidence="1">
    <location>
        <begin position="428"/>
        <end position="437"/>
    </location>
</feature>
<comment type="caution">
    <text evidence="3">The sequence shown here is derived from an EMBL/GenBank/DDBJ whole genome shotgun (WGS) entry which is preliminary data.</text>
</comment>
<dbReference type="PANTHER" id="PTHR28495">
    <property type="entry name" value="HYPOTHETICAL PROTEIN LOC100359752"/>
    <property type="match status" value="1"/>
</dbReference>
<evidence type="ECO:0000259" key="2">
    <source>
        <dbReference type="Pfam" id="PF15813"/>
    </source>
</evidence>
<proteinExistence type="predicted"/>
<feature type="domain" description="DUF4708" evidence="2">
    <location>
        <begin position="17"/>
        <end position="262"/>
    </location>
</feature>
<dbReference type="InterPro" id="IPR031643">
    <property type="entry name" value="DUF4708"/>
</dbReference>
<dbReference type="Pfam" id="PF15813">
    <property type="entry name" value="DUF4708"/>
    <property type="match status" value="1"/>
</dbReference>
<protein>
    <recommendedName>
        <fullName evidence="2">DUF4708 domain-containing protein</fullName>
    </recommendedName>
</protein>
<evidence type="ECO:0000256" key="1">
    <source>
        <dbReference type="SAM" id="MobiDB-lite"/>
    </source>
</evidence>
<accession>A0AAV5WGA9</accession>
<dbReference type="AlphaFoldDB" id="A0AAV5WGA9"/>
<dbReference type="Proteomes" id="UP001432322">
    <property type="component" value="Unassembled WGS sequence"/>
</dbReference>